<dbReference type="InterPro" id="IPR000673">
    <property type="entry name" value="Sig_transdc_resp-reg_Me-estase"/>
</dbReference>
<dbReference type="Proteomes" id="UP000256379">
    <property type="component" value="Unassembled WGS sequence"/>
</dbReference>
<gene>
    <name evidence="7" type="ORF">CQA53_00990</name>
</gene>
<reference evidence="7 8" key="1">
    <citation type="submission" date="2018-04" db="EMBL/GenBank/DDBJ databases">
        <title>Novel Campyloabacter and Helicobacter Species and Strains.</title>
        <authorList>
            <person name="Mannion A.J."/>
            <person name="Shen Z."/>
            <person name="Fox J.G."/>
        </authorList>
    </citation>
    <scope>NUCLEOTIDE SEQUENCE [LARGE SCALE GENOMIC DNA]</scope>
    <source>
        <strain evidence="7 8">MIT 17-337</strain>
    </source>
</reference>
<dbReference type="GO" id="GO:0006935">
    <property type="term" value="P:chemotaxis"/>
    <property type="evidence" value="ECO:0007669"/>
    <property type="project" value="UniProtKB-UniRule"/>
</dbReference>
<dbReference type="PANTHER" id="PTHR42872:SF6">
    <property type="entry name" value="PROTEIN-GLUTAMATE METHYLESTERASE_PROTEIN-GLUTAMINE GLUTAMINASE"/>
    <property type="match status" value="1"/>
</dbReference>
<evidence type="ECO:0000256" key="4">
    <source>
        <dbReference type="PROSITE-ProRule" id="PRU00050"/>
    </source>
</evidence>
<feature type="compositionally biased region" description="Basic and acidic residues" evidence="5">
    <location>
        <begin position="245"/>
        <end position="254"/>
    </location>
</feature>
<evidence type="ECO:0000256" key="3">
    <source>
        <dbReference type="ARBA" id="ARBA00048267"/>
    </source>
</evidence>
<evidence type="ECO:0000256" key="2">
    <source>
        <dbReference type="ARBA" id="ARBA00039140"/>
    </source>
</evidence>
<dbReference type="EC" id="3.1.1.61" evidence="2"/>
<dbReference type="AlphaFoldDB" id="A0A3D8IR85"/>
<dbReference type="RefSeq" id="WP_115542139.1">
    <property type="nucleotide sequence ID" value="NZ_NXLQ01000001.1"/>
</dbReference>
<dbReference type="PANTHER" id="PTHR42872">
    <property type="entry name" value="PROTEIN-GLUTAMATE METHYLESTERASE/PROTEIN-GLUTAMINE GLUTAMINASE"/>
    <property type="match status" value="1"/>
</dbReference>
<feature type="domain" description="CheB-type methylesterase" evidence="6">
    <location>
        <begin position="31"/>
        <end position="224"/>
    </location>
</feature>
<protein>
    <recommendedName>
        <fullName evidence="2">protein-glutamate methylesterase</fullName>
        <ecNumber evidence="2">3.1.1.61</ecNumber>
    </recommendedName>
</protein>
<dbReference type="InterPro" id="IPR035909">
    <property type="entry name" value="CheB_C"/>
</dbReference>
<dbReference type="Gene3D" id="3.40.50.180">
    <property type="entry name" value="Methylesterase CheB, C-terminal domain"/>
    <property type="match status" value="1"/>
</dbReference>
<evidence type="ECO:0000256" key="1">
    <source>
        <dbReference type="ARBA" id="ARBA00022801"/>
    </source>
</evidence>
<feature type="active site" evidence="4">
    <location>
        <position position="43"/>
    </location>
</feature>
<dbReference type="GO" id="GO:0000156">
    <property type="term" value="F:phosphorelay response regulator activity"/>
    <property type="evidence" value="ECO:0007669"/>
    <property type="project" value="InterPro"/>
</dbReference>
<organism evidence="7 8">
    <name type="scientific">Helicobacter didelphidarum</name>
    <dbReference type="NCBI Taxonomy" id="2040648"/>
    <lineage>
        <taxon>Bacteria</taxon>
        <taxon>Pseudomonadati</taxon>
        <taxon>Campylobacterota</taxon>
        <taxon>Epsilonproteobacteria</taxon>
        <taxon>Campylobacterales</taxon>
        <taxon>Helicobacteraceae</taxon>
        <taxon>Helicobacter</taxon>
    </lineage>
</organism>
<evidence type="ECO:0000256" key="5">
    <source>
        <dbReference type="SAM" id="MobiDB-lite"/>
    </source>
</evidence>
<dbReference type="OrthoDB" id="9793421at2"/>
<keyword evidence="4" id="KW-0145">Chemotaxis</keyword>
<feature type="active site" evidence="4">
    <location>
        <position position="166"/>
    </location>
</feature>
<keyword evidence="8" id="KW-1185">Reference proteome</keyword>
<feature type="region of interest" description="Disordered" evidence="5">
    <location>
        <begin position="234"/>
        <end position="254"/>
    </location>
</feature>
<dbReference type="CDD" id="cd16432">
    <property type="entry name" value="CheB_Rec"/>
    <property type="match status" value="1"/>
</dbReference>
<dbReference type="GO" id="GO:0005737">
    <property type="term" value="C:cytoplasm"/>
    <property type="evidence" value="ECO:0007669"/>
    <property type="project" value="InterPro"/>
</dbReference>
<dbReference type="Pfam" id="PF01339">
    <property type="entry name" value="CheB_methylest"/>
    <property type="match status" value="1"/>
</dbReference>
<feature type="active site" evidence="4">
    <location>
        <position position="70"/>
    </location>
</feature>
<dbReference type="SUPFAM" id="SSF52738">
    <property type="entry name" value="Methylesterase CheB, C-terminal domain"/>
    <property type="match status" value="1"/>
</dbReference>
<dbReference type="EMBL" id="NXLQ01000001">
    <property type="protein sequence ID" value="RDU67613.1"/>
    <property type="molecule type" value="Genomic_DNA"/>
</dbReference>
<dbReference type="PROSITE" id="PS50122">
    <property type="entry name" value="CHEB"/>
    <property type="match status" value="1"/>
</dbReference>
<comment type="catalytic activity">
    <reaction evidence="3">
        <text>[protein]-L-glutamate 5-O-methyl ester + H2O = L-glutamyl-[protein] + methanol + H(+)</text>
        <dbReference type="Rhea" id="RHEA:23236"/>
        <dbReference type="Rhea" id="RHEA-COMP:10208"/>
        <dbReference type="Rhea" id="RHEA-COMP:10311"/>
        <dbReference type="ChEBI" id="CHEBI:15377"/>
        <dbReference type="ChEBI" id="CHEBI:15378"/>
        <dbReference type="ChEBI" id="CHEBI:17790"/>
        <dbReference type="ChEBI" id="CHEBI:29973"/>
        <dbReference type="ChEBI" id="CHEBI:82795"/>
        <dbReference type="EC" id="3.1.1.61"/>
    </reaction>
</comment>
<accession>A0A3D8IR85</accession>
<proteinExistence type="predicted"/>
<evidence type="ECO:0000313" key="7">
    <source>
        <dbReference type="EMBL" id="RDU67613.1"/>
    </source>
</evidence>
<comment type="caution">
    <text evidence="7">The sequence shown here is derived from an EMBL/GenBank/DDBJ whole genome shotgun (WGS) entry which is preliminary data.</text>
</comment>
<evidence type="ECO:0000259" key="6">
    <source>
        <dbReference type="PROSITE" id="PS50122"/>
    </source>
</evidence>
<name>A0A3D8IR85_9HELI</name>
<keyword evidence="1 4" id="KW-0378">Hydrolase</keyword>
<evidence type="ECO:0000313" key="8">
    <source>
        <dbReference type="Proteomes" id="UP000256379"/>
    </source>
</evidence>
<dbReference type="GO" id="GO:0008984">
    <property type="term" value="F:protein-glutamate methylesterase activity"/>
    <property type="evidence" value="ECO:0007669"/>
    <property type="project" value="UniProtKB-EC"/>
</dbReference>
<sequence length="254" mass="28074">MALDRKVNNILSKQVEEKYHPDTVLEKKPCSLSREKLIVIGSSTGGTEALNKILSTLPSKGLPPIVIVQHIPKMFSSSLTARLDSNSQLQVFEINSKVQLQNDCVYVANGDSHALLSYKEGKYYVAPFEANRVSRHRPSVDILFRSANNISGKNTLAIILTGMGDDGMIGMKELFDNGAYTIAQDEQTCVVFGMPKKAIEIGAVREILPLQQIPKRIMDYASNKINLLKPKEPDINTPNILSATSEEKDSDKEN</sequence>